<dbReference type="AlphaFoldDB" id="A0A286RIN3"/>
<name>A0A286RIN3_9BACT</name>
<gene>
    <name evidence="1" type="ORF">THTE_3211</name>
</gene>
<protein>
    <submittedName>
        <fullName evidence="1">Uncharacterized protein</fullName>
    </submittedName>
</protein>
<reference evidence="1 2" key="1">
    <citation type="journal article" name="Front. Microbiol.">
        <title>Sugar Metabolism of the First Thermophilic Planctomycete Thermogutta terrifontis: Comparative Genomic and Transcriptomic Approaches.</title>
        <authorList>
            <person name="Elcheninov A.G."/>
            <person name="Menzel P."/>
            <person name="Gudbergsdottir S.R."/>
            <person name="Slesarev A.I."/>
            <person name="Kadnikov V.V."/>
            <person name="Krogh A."/>
            <person name="Bonch-Osmolovskaya E.A."/>
            <person name="Peng X."/>
            <person name="Kublanov I.V."/>
        </authorList>
    </citation>
    <scope>NUCLEOTIDE SEQUENCE [LARGE SCALE GENOMIC DNA]</scope>
    <source>
        <strain evidence="1 2">R1</strain>
    </source>
</reference>
<dbReference type="Proteomes" id="UP000215086">
    <property type="component" value="Chromosome"/>
</dbReference>
<proteinExistence type="predicted"/>
<dbReference type="KEGG" id="ttf:THTE_3211"/>
<accession>A0A286RIN3</accession>
<sequence>MESLPAEVSGKELSPVFTIFTRGNAGSETRTAVGVSFRRTSVRENSSTDETDRRE</sequence>
<evidence type="ECO:0000313" key="2">
    <source>
        <dbReference type="Proteomes" id="UP000215086"/>
    </source>
</evidence>
<keyword evidence="2" id="KW-1185">Reference proteome</keyword>
<evidence type="ECO:0000313" key="1">
    <source>
        <dbReference type="EMBL" id="ASV75813.1"/>
    </source>
</evidence>
<organism evidence="1 2">
    <name type="scientific">Thermogutta terrifontis</name>
    <dbReference type="NCBI Taxonomy" id="1331910"/>
    <lineage>
        <taxon>Bacteria</taxon>
        <taxon>Pseudomonadati</taxon>
        <taxon>Planctomycetota</taxon>
        <taxon>Planctomycetia</taxon>
        <taxon>Pirellulales</taxon>
        <taxon>Thermoguttaceae</taxon>
        <taxon>Thermogutta</taxon>
    </lineage>
</organism>
<dbReference type="EMBL" id="CP018477">
    <property type="protein sequence ID" value="ASV75813.1"/>
    <property type="molecule type" value="Genomic_DNA"/>
</dbReference>